<dbReference type="AlphaFoldDB" id="A0A1I7SBZ9"/>
<evidence type="ECO:0000313" key="3">
    <source>
        <dbReference type="WBParaSite" id="BXY_1054900.1"/>
    </source>
</evidence>
<proteinExistence type="predicted"/>
<accession>A0A1I7SBZ9</accession>
<feature type="compositionally biased region" description="Acidic residues" evidence="1">
    <location>
        <begin position="49"/>
        <end position="68"/>
    </location>
</feature>
<reference evidence="3" key="1">
    <citation type="submission" date="2016-11" db="UniProtKB">
        <authorList>
            <consortium name="WormBaseParasite"/>
        </authorList>
    </citation>
    <scope>IDENTIFICATION</scope>
</reference>
<evidence type="ECO:0000256" key="1">
    <source>
        <dbReference type="SAM" id="MobiDB-lite"/>
    </source>
</evidence>
<name>A0A1I7SBZ9_BURXY</name>
<dbReference type="WBParaSite" id="BXY_1054900.1">
    <property type="protein sequence ID" value="BXY_1054900.1"/>
    <property type="gene ID" value="BXY_1054900"/>
</dbReference>
<protein>
    <submittedName>
        <fullName evidence="3">Intraflagellar transport protein 43 homolog</fullName>
    </submittedName>
</protein>
<evidence type="ECO:0000313" key="2">
    <source>
        <dbReference type="Proteomes" id="UP000095284"/>
    </source>
</evidence>
<feature type="region of interest" description="Disordered" evidence="1">
    <location>
        <begin position="1"/>
        <end position="68"/>
    </location>
</feature>
<dbReference type="Proteomes" id="UP000095284">
    <property type="component" value="Unplaced"/>
</dbReference>
<sequence>MPPKGKTVLKEEVTGEALDSASSSSPWTGRTRGKRLPESLLHELTGQNEPEEEDYAAPEQEISEFDEP</sequence>
<organism evidence="2 3">
    <name type="scientific">Bursaphelenchus xylophilus</name>
    <name type="common">Pinewood nematode worm</name>
    <name type="synonym">Aphelenchoides xylophilus</name>
    <dbReference type="NCBI Taxonomy" id="6326"/>
    <lineage>
        <taxon>Eukaryota</taxon>
        <taxon>Metazoa</taxon>
        <taxon>Ecdysozoa</taxon>
        <taxon>Nematoda</taxon>
        <taxon>Chromadorea</taxon>
        <taxon>Rhabditida</taxon>
        <taxon>Tylenchina</taxon>
        <taxon>Tylenchomorpha</taxon>
        <taxon>Aphelenchoidea</taxon>
        <taxon>Aphelenchoididae</taxon>
        <taxon>Bursaphelenchus</taxon>
    </lineage>
</organism>